<keyword evidence="1" id="KW-0808">Transferase</keyword>
<dbReference type="AlphaFoldDB" id="A0A7V2EFI9"/>
<evidence type="ECO:0000313" key="1">
    <source>
        <dbReference type="EMBL" id="HEQ88927.1"/>
    </source>
</evidence>
<name>A0A7V2EFI9_9BACT</name>
<dbReference type="EMBL" id="DSHW01000444">
    <property type="protein sequence ID" value="HEQ88927.1"/>
    <property type="molecule type" value="Genomic_DNA"/>
</dbReference>
<organism evidence="1">
    <name type="scientific">Thermoanaerobaculum aquaticum</name>
    <dbReference type="NCBI Taxonomy" id="1312852"/>
    <lineage>
        <taxon>Bacteria</taxon>
        <taxon>Pseudomonadati</taxon>
        <taxon>Acidobacteriota</taxon>
        <taxon>Thermoanaerobaculia</taxon>
        <taxon>Thermoanaerobaculales</taxon>
        <taxon>Thermoanaerobaculaceae</taxon>
        <taxon>Thermoanaerobaculum</taxon>
    </lineage>
</organism>
<dbReference type="GO" id="GO:0016740">
    <property type="term" value="F:transferase activity"/>
    <property type="evidence" value="ECO:0007669"/>
    <property type="project" value="UniProtKB-KW"/>
</dbReference>
<gene>
    <name evidence="1" type="ORF">ENP06_05905</name>
</gene>
<dbReference type="InterPro" id="IPR016181">
    <property type="entry name" value="Acyl_CoA_acyltransferase"/>
</dbReference>
<comment type="caution">
    <text evidence="1">The sequence shown here is derived from an EMBL/GenBank/DDBJ whole genome shotgun (WGS) entry which is preliminary data.</text>
</comment>
<protein>
    <submittedName>
        <fullName evidence="1">GNAT family N-acetyltransferase</fullName>
    </submittedName>
</protein>
<accession>A0A7V2EFI9</accession>
<dbReference type="Pfam" id="PF13527">
    <property type="entry name" value="Acetyltransf_9"/>
    <property type="match status" value="1"/>
</dbReference>
<reference evidence="1" key="1">
    <citation type="journal article" date="2020" name="mSystems">
        <title>Genome- and Community-Level Interaction Insights into Carbon Utilization and Element Cycling Functions of Hydrothermarchaeota in Hydrothermal Sediment.</title>
        <authorList>
            <person name="Zhou Z."/>
            <person name="Liu Y."/>
            <person name="Xu W."/>
            <person name="Pan J."/>
            <person name="Luo Z.H."/>
            <person name="Li M."/>
        </authorList>
    </citation>
    <scope>NUCLEOTIDE SEQUENCE [LARGE SCALE GENOMIC DNA]</scope>
    <source>
        <strain evidence="1">SpSt-186</strain>
    </source>
</reference>
<proteinExistence type="predicted"/>
<sequence>MILRPFRPGDEQTVNATFNEVFRQTRSLDEWYWKFGTPEEPKYIMLAWDENGQLLAQWAAVPLRIWAFSQELRAAQVVDVFSRKIARTSLRAAGAYLGVMREFHRQWCGPEGFSLLYGFPSRRPLELDQKSGEYTQIPDLAVPQFWRPIRRPGLSRIPLGLRLGPDSAAADALWAACKDRLSLAVVRDGAYFLRRYWGRPRAQYHHAVVWRNGKPRAYGVFAIQGRAVLWAELLWDGESQVALEILVEEGERLGKLRGCVELRGWLRGDPVLASQLRALNWKEEEHPEVRWLGRSFDPRVPPERVPDSLYFTLGDSDLV</sequence>
<dbReference type="SUPFAM" id="SSF55729">
    <property type="entry name" value="Acyl-CoA N-acyltransferases (Nat)"/>
    <property type="match status" value="1"/>
</dbReference>